<keyword evidence="6" id="KW-0010">Activator</keyword>
<name>T1IHQ8_STRMM</name>
<evidence type="ECO:0000256" key="4">
    <source>
        <dbReference type="ARBA" id="ARBA00022553"/>
    </source>
</evidence>
<dbReference type="GO" id="GO:0032783">
    <property type="term" value="C:super elongation complex"/>
    <property type="evidence" value="ECO:0007669"/>
    <property type="project" value="InterPro"/>
</dbReference>
<dbReference type="GO" id="GO:0006368">
    <property type="term" value="P:transcription elongation by RNA polymerase II"/>
    <property type="evidence" value="ECO:0007669"/>
    <property type="project" value="InterPro"/>
</dbReference>
<feature type="domain" description="Transcription elongation factor Eaf N-terminal" evidence="11">
    <location>
        <begin position="14"/>
        <end position="110"/>
    </location>
</feature>
<dbReference type="Pfam" id="PF09816">
    <property type="entry name" value="EAF"/>
    <property type="match status" value="1"/>
</dbReference>
<evidence type="ECO:0000256" key="7">
    <source>
        <dbReference type="ARBA" id="ARBA00023163"/>
    </source>
</evidence>
<comment type="subcellular location">
    <subcellularLocation>
        <location evidence="1">Nucleus</location>
    </subcellularLocation>
</comment>
<accession>T1IHQ8</accession>
<reference evidence="13" key="1">
    <citation type="submission" date="2011-05" db="EMBL/GenBank/DDBJ databases">
        <authorList>
            <person name="Richards S.R."/>
            <person name="Qu J."/>
            <person name="Jiang H."/>
            <person name="Jhangiani S.N."/>
            <person name="Agravi P."/>
            <person name="Goodspeed R."/>
            <person name="Gross S."/>
            <person name="Mandapat C."/>
            <person name="Jackson L."/>
            <person name="Mathew T."/>
            <person name="Pu L."/>
            <person name="Thornton R."/>
            <person name="Saada N."/>
            <person name="Wilczek-Boney K.B."/>
            <person name="Lee S."/>
            <person name="Kovar C."/>
            <person name="Wu Y."/>
            <person name="Scherer S.E."/>
            <person name="Worley K.C."/>
            <person name="Muzny D.M."/>
            <person name="Gibbs R."/>
        </authorList>
    </citation>
    <scope>NUCLEOTIDE SEQUENCE</scope>
    <source>
        <strain evidence="13">Brora</strain>
    </source>
</reference>
<keyword evidence="8" id="KW-0539">Nucleus</keyword>
<sequence>MANNLLGLGTDLKNLKIGDSFLKNGQTSFHTLKYDFIPASIDTTKIAEMKIGPLDEVNVTIPHKDEIKQTLFKGFKRPRARECVLIIDRVTGEITLERLTNHIQLKKIRDEPKKIIAKSNKRQFIESKSDIIAMPVRKIRKTVGVGCDSKNAAQFFHSAKKLNDIDQNQSVPTKKISQFNLPQSQLGKDLNLSDSGSDSDQNESVIATTTNVYQSVIGVLDGSSLRDDLELSDSDSDITGQSTVPRVSQLDKDLELSDSDSD</sequence>
<keyword evidence="5" id="KW-0805">Transcription regulation</keyword>
<feature type="region of interest" description="Disordered" evidence="10">
    <location>
        <begin position="230"/>
        <end position="262"/>
    </location>
</feature>
<dbReference type="PANTHER" id="PTHR15970">
    <property type="entry name" value="ELL-ASSOCIATED FACTOR EAF"/>
    <property type="match status" value="1"/>
</dbReference>
<dbReference type="eggNOG" id="KOG4795">
    <property type="taxonomic scope" value="Eukaryota"/>
</dbReference>
<evidence type="ECO:0000256" key="8">
    <source>
        <dbReference type="ARBA" id="ARBA00023242"/>
    </source>
</evidence>
<dbReference type="EnsemblMetazoa" id="SMAR000380-RA">
    <property type="protein sequence ID" value="SMAR000380-PA"/>
    <property type="gene ID" value="SMAR000380"/>
</dbReference>
<evidence type="ECO:0000256" key="2">
    <source>
        <dbReference type="ARBA" id="ARBA00007798"/>
    </source>
</evidence>
<evidence type="ECO:0000256" key="10">
    <source>
        <dbReference type="SAM" id="MobiDB-lite"/>
    </source>
</evidence>
<evidence type="ECO:0000256" key="6">
    <source>
        <dbReference type="ARBA" id="ARBA00023159"/>
    </source>
</evidence>
<reference evidence="12" key="2">
    <citation type="submission" date="2015-02" db="UniProtKB">
        <authorList>
            <consortium name="EnsemblMetazoa"/>
        </authorList>
    </citation>
    <scope>IDENTIFICATION</scope>
</reference>
<proteinExistence type="inferred from homology"/>
<dbReference type="InterPro" id="IPR019194">
    <property type="entry name" value="Tscrpt_elong_fac_Eaf_N"/>
</dbReference>
<evidence type="ECO:0000256" key="1">
    <source>
        <dbReference type="ARBA" id="ARBA00004123"/>
    </source>
</evidence>
<dbReference type="HOGENOM" id="CLU_1279097_0_0_1"/>
<dbReference type="AlphaFoldDB" id="T1IHQ8"/>
<keyword evidence="7" id="KW-0804">Transcription</keyword>
<organism evidence="12 13">
    <name type="scientific">Strigamia maritima</name>
    <name type="common">European centipede</name>
    <name type="synonym">Geophilus maritimus</name>
    <dbReference type="NCBI Taxonomy" id="126957"/>
    <lineage>
        <taxon>Eukaryota</taxon>
        <taxon>Metazoa</taxon>
        <taxon>Ecdysozoa</taxon>
        <taxon>Arthropoda</taxon>
        <taxon>Myriapoda</taxon>
        <taxon>Chilopoda</taxon>
        <taxon>Pleurostigmophora</taxon>
        <taxon>Geophilomorpha</taxon>
        <taxon>Linotaeniidae</taxon>
        <taxon>Strigamia</taxon>
    </lineage>
</organism>
<dbReference type="Proteomes" id="UP000014500">
    <property type="component" value="Unassembled WGS sequence"/>
</dbReference>
<dbReference type="GO" id="GO:0003711">
    <property type="term" value="F:transcription elongation factor activity"/>
    <property type="evidence" value="ECO:0007669"/>
    <property type="project" value="TreeGrafter"/>
</dbReference>
<evidence type="ECO:0000256" key="5">
    <source>
        <dbReference type="ARBA" id="ARBA00023015"/>
    </source>
</evidence>
<keyword evidence="4" id="KW-0597">Phosphoprotein</keyword>
<protein>
    <recommendedName>
        <fullName evidence="3">Ell-associated factor Eaf</fullName>
    </recommendedName>
</protein>
<dbReference type="PhylomeDB" id="T1IHQ8"/>
<dbReference type="PANTHER" id="PTHR15970:SF2">
    <property type="entry name" value="ELL-ASSOCIATED FACTOR EAF"/>
    <property type="match status" value="1"/>
</dbReference>
<evidence type="ECO:0000313" key="13">
    <source>
        <dbReference type="Proteomes" id="UP000014500"/>
    </source>
</evidence>
<evidence type="ECO:0000259" key="11">
    <source>
        <dbReference type="Pfam" id="PF09816"/>
    </source>
</evidence>
<dbReference type="OMA" id="CLLFFDH"/>
<keyword evidence="13" id="KW-1185">Reference proteome</keyword>
<dbReference type="EMBL" id="JH429986">
    <property type="status" value="NOT_ANNOTATED_CDS"/>
    <property type="molecule type" value="Genomic_DNA"/>
</dbReference>
<dbReference type="InterPro" id="IPR027093">
    <property type="entry name" value="EAF_fam"/>
</dbReference>
<evidence type="ECO:0000313" key="12">
    <source>
        <dbReference type="EnsemblMetazoa" id="SMAR000380-PA"/>
    </source>
</evidence>
<comment type="similarity">
    <text evidence="2">Belongs to the EAF family.</text>
</comment>
<evidence type="ECO:0000256" key="9">
    <source>
        <dbReference type="ARBA" id="ARBA00025617"/>
    </source>
</evidence>
<evidence type="ECO:0000256" key="3">
    <source>
        <dbReference type="ARBA" id="ARBA00021452"/>
    </source>
</evidence>
<comment type="function">
    <text evidence="9">Promotes transcriptional elongation by Su(Tpl)/ELL. Essential for development.</text>
</comment>
<dbReference type="STRING" id="126957.T1IHQ8"/>